<dbReference type="RefSeq" id="WP_106259490.1">
    <property type="nucleotide sequence ID" value="NZ_CAWNSW010000064.1"/>
</dbReference>
<gene>
    <name evidence="2" type="ORF">C7B82_25015</name>
</gene>
<keyword evidence="3" id="KW-1185">Reference proteome</keyword>
<dbReference type="InterPro" id="IPR025497">
    <property type="entry name" value="PatA-like_N"/>
</dbReference>
<dbReference type="EMBL" id="PVWK01000137">
    <property type="protein sequence ID" value="PSB24934.1"/>
    <property type="molecule type" value="Genomic_DNA"/>
</dbReference>
<reference evidence="3" key="1">
    <citation type="submission" date="2018-02" db="EMBL/GenBank/DDBJ databases">
        <authorList>
            <person name="Moore K."/>
            <person name="Momper L."/>
        </authorList>
    </citation>
    <scope>NUCLEOTIDE SEQUENCE [LARGE SCALE GENOMIC DNA]</scope>
    <source>
        <strain evidence="3">ULC18</strain>
    </source>
</reference>
<dbReference type="Proteomes" id="UP000239576">
    <property type="component" value="Unassembled WGS sequence"/>
</dbReference>
<evidence type="ECO:0000313" key="2">
    <source>
        <dbReference type="EMBL" id="PSB24934.1"/>
    </source>
</evidence>
<comment type="caution">
    <text evidence="2">The sequence shown here is derived from an EMBL/GenBank/DDBJ whole genome shotgun (WGS) entry which is preliminary data.</text>
</comment>
<accession>A0A2T1DX22</accession>
<proteinExistence type="predicted"/>
<feature type="domain" description="PatA-like N-terminal" evidence="1">
    <location>
        <begin position="4"/>
        <end position="166"/>
    </location>
</feature>
<evidence type="ECO:0000259" key="1">
    <source>
        <dbReference type="Pfam" id="PF14332"/>
    </source>
</evidence>
<name>A0A2T1DX22_9CYAN</name>
<dbReference type="Pfam" id="PF14332">
    <property type="entry name" value="DUF4388"/>
    <property type="match status" value="1"/>
</dbReference>
<dbReference type="AlphaFoldDB" id="A0A2T1DX22"/>
<sequence>MAVTGYLSEFSVAEIFNFLHHGSKTGLLTICTLLETEDEERENHYIWFSQGRVLAAANQLDQHGLAYMIGQRGWLGEHTALRVAQTCAATTPIGLSLKSQGLLTVEQLKLLFYTQVMRQVCRLFALKDGWFQFDGKAPLPFAEMTGLNAPPPEVTLTTLRVLKDWSALVSRLPEPTSTIMSVITGKPQLRLDQAEWRLWEFANGTLSLQTIAQQLQLPVEKVQQIAFRLVTAGLVEEVPLAMAMPAAPTAELPPMALKAEPLPIEATATEATPVSQSFLHHLVGFLKGKV</sequence>
<evidence type="ECO:0000313" key="3">
    <source>
        <dbReference type="Proteomes" id="UP000239576"/>
    </source>
</evidence>
<dbReference type="OrthoDB" id="424057at2"/>
<protein>
    <recommendedName>
        <fullName evidence="1">PatA-like N-terminal domain-containing protein</fullName>
    </recommendedName>
</protein>
<reference evidence="2 3" key="2">
    <citation type="submission" date="2018-03" db="EMBL/GenBank/DDBJ databases">
        <title>The ancient ancestry and fast evolution of plastids.</title>
        <authorList>
            <person name="Moore K.R."/>
            <person name="Magnabosco C."/>
            <person name="Momper L."/>
            <person name="Gold D.A."/>
            <person name="Bosak T."/>
            <person name="Fournier G.P."/>
        </authorList>
    </citation>
    <scope>NUCLEOTIDE SEQUENCE [LARGE SCALE GENOMIC DNA]</scope>
    <source>
        <strain evidence="2 3">ULC18</strain>
    </source>
</reference>
<organism evidence="2 3">
    <name type="scientific">Stenomitos frigidus ULC18</name>
    <dbReference type="NCBI Taxonomy" id="2107698"/>
    <lineage>
        <taxon>Bacteria</taxon>
        <taxon>Bacillati</taxon>
        <taxon>Cyanobacteriota</taxon>
        <taxon>Cyanophyceae</taxon>
        <taxon>Leptolyngbyales</taxon>
        <taxon>Leptolyngbyaceae</taxon>
        <taxon>Stenomitos</taxon>
    </lineage>
</organism>